<organism evidence="8 9">
    <name type="scientific">Caryophanon tenue</name>
    <dbReference type="NCBI Taxonomy" id="33978"/>
    <lineage>
        <taxon>Bacteria</taxon>
        <taxon>Bacillati</taxon>
        <taxon>Bacillota</taxon>
        <taxon>Bacilli</taxon>
        <taxon>Bacillales</taxon>
        <taxon>Caryophanaceae</taxon>
        <taxon>Caryophanon</taxon>
    </lineage>
</organism>
<dbReference type="InterPro" id="IPR050327">
    <property type="entry name" value="Proton-linked_MCT"/>
</dbReference>
<dbReference type="InterPro" id="IPR036259">
    <property type="entry name" value="MFS_trans_sf"/>
</dbReference>
<feature type="transmembrane region" description="Helical" evidence="6">
    <location>
        <begin position="136"/>
        <end position="158"/>
    </location>
</feature>
<keyword evidence="9" id="KW-1185">Reference proteome</keyword>
<evidence type="ECO:0000313" key="9">
    <source>
        <dbReference type="Proteomes" id="UP000093199"/>
    </source>
</evidence>
<keyword evidence="5 6" id="KW-0472">Membrane</keyword>
<keyword evidence="2" id="KW-0813">Transport</keyword>
<proteinExistence type="predicted"/>
<feature type="transmembrane region" description="Helical" evidence="6">
    <location>
        <begin position="7"/>
        <end position="26"/>
    </location>
</feature>
<evidence type="ECO:0000313" key="8">
    <source>
        <dbReference type="EMBL" id="OCS87092.1"/>
    </source>
</evidence>
<keyword evidence="3 6" id="KW-0812">Transmembrane</keyword>
<dbReference type="STRING" id="33978.A6M13_11490"/>
<comment type="caution">
    <text evidence="8">The sequence shown here is derived from an EMBL/GenBank/DDBJ whole genome shotgun (WGS) entry which is preliminary data.</text>
</comment>
<gene>
    <name evidence="8" type="ORF">A6M13_11490</name>
</gene>
<feature type="transmembrane region" description="Helical" evidence="6">
    <location>
        <begin position="164"/>
        <end position="185"/>
    </location>
</feature>
<dbReference type="GO" id="GO:0005886">
    <property type="term" value="C:plasma membrane"/>
    <property type="evidence" value="ECO:0007669"/>
    <property type="project" value="UniProtKB-SubCell"/>
</dbReference>
<evidence type="ECO:0000256" key="5">
    <source>
        <dbReference type="ARBA" id="ARBA00023136"/>
    </source>
</evidence>
<reference evidence="8 9" key="1">
    <citation type="submission" date="2016-07" db="EMBL/GenBank/DDBJ databases">
        <title>Caryophanon tenue genome sequencing.</title>
        <authorList>
            <person name="Verma A."/>
            <person name="Pal Y."/>
            <person name="Krishnamurthi S."/>
        </authorList>
    </citation>
    <scope>NUCLEOTIDE SEQUENCE [LARGE SCALE GENOMIC DNA]</scope>
    <source>
        <strain evidence="8 9">DSM 14152</strain>
    </source>
</reference>
<dbReference type="RefSeq" id="WP_066543882.1">
    <property type="nucleotide sequence ID" value="NZ_MASJ01000005.1"/>
</dbReference>
<evidence type="ECO:0000256" key="2">
    <source>
        <dbReference type="ARBA" id="ARBA00022448"/>
    </source>
</evidence>
<dbReference type="Pfam" id="PF07690">
    <property type="entry name" value="MFS_1"/>
    <property type="match status" value="1"/>
</dbReference>
<feature type="transmembrane region" description="Helical" evidence="6">
    <location>
        <begin position="101"/>
        <end position="124"/>
    </location>
</feature>
<feature type="transmembrane region" description="Helical" evidence="6">
    <location>
        <begin position="295"/>
        <end position="315"/>
    </location>
</feature>
<dbReference type="PANTHER" id="PTHR11360">
    <property type="entry name" value="MONOCARBOXYLATE TRANSPORTER"/>
    <property type="match status" value="1"/>
</dbReference>
<dbReference type="GO" id="GO:0022857">
    <property type="term" value="F:transmembrane transporter activity"/>
    <property type="evidence" value="ECO:0007669"/>
    <property type="project" value="InterPro"/>
</dbReference>
<feature type="domain" description="Major facilitator superfamily (MFS) profile" evidence="7">
    <location>
        <begin position="10"/>
        <end position="412"/>
    </location>
</feature>
<dbReference type="OrthoDB" id="182417at2"/>
<dbReference type="SUPFAM" id="SSF103473">
    <property type="entry name" value="MFS general substrate transporter"/>
    <property type="match status" value="1"/>
</dbReference>
<accession>A0A1C0YIT5</accession>
<feature type="transmembrane region" description="Helical" evidence="6">
    <location>
        <begin position="77"/>
        <end position="95"/>
    </location>
</feature>
<dbReference type="AlphaFoldDB" id="A0A1C0YIT5"/>
<evidence type="ECO:0000256" key="4">
    <source>
        <dbReference type="ARBA" id="ARBA00022989"/>
    </source>
</evidence>
<comment type="subcellular location">
    <subcellularLocation>
        <location evidence="1">Cell membrane</location>
        <topology evidence="1">Multi-pass membrane protein</topology>
    </subcellularLocation>
</comment>
<dbReference type="PANTHER" id="PTHR11360:SF284">
    <property type="entry name" value="EG:103B4.3 PROTEIN-RELATED"/>
    <property type="match status" value="1"/>
</dbReference>
<feature type="transmembrane region" description="Helical" evidence="6">
    <location>
        <begin position="230"/>
        <end position="253"/>
    </location>
</feature>
<evidence type="ECO:0000259" key="7">
    <source>
        <dbReference type="PROSITE" id="PS50850"/>
    </source>
</evidence>
<evidence type="ECO:0000256" key="3">
    <source>
        <dbReference type="ARBA" id="ARBA00022692"/>
    </source>
</evidence>
<feature type="transmembrane region" description="Helical" evidence="6">
    <location>
        <begin position="259"/>
        <end position="283"/>
    </location>
</feature>
<dbReference type="CDD" id="cd17355">
    <property type="entry name" value="MFS_YcxA_like"/>
    <property type="match status" value="1"/>
</dbReference>
<sequence>MQKFHYSWIVLIITFLSIIVAGIGVASSGVFITPFEQTFDWARADIAFAFAISLCLYGFSGPFLAALLEHVGLKKMMLLSFTVLGLGQMCTFFMTEVWQLMISWGVMIGLGSALFLSVISTYVANHWFEKRRGLAVGILTASTATGQLILLPLLAALIDDKSWQTAMTLMVTLTAVMFVGVALFMKSLPKDIGQLRYGQTVADEMVVVEKKNPITVAFQTLKQAVRTKEFWLLAASFYICGLSTNGLIGTHFISYCLAFGIPVVTAASLLSFMGAFNLIGTTLSGWLTDRFDSRWLLFWYYLLRGLSLLMLPLALTQGNYTLLIIFTIFFGLDWIATVPPTISLVRHRFGIQKSAIVYGWIFAAHQLGAATAAYGGGLVYEWFDTYTVAFLLAGASCFIACLFVMTVQKERKEPAILI</sequence>
<feature type="transmembrane region" description="Helical" evidence="6">
    <location>
        <begin position="321"/>
        <end position="345"/>
    </location>
</feature>
<keyword evidence="4 6" id="KW-1133">Transmembrane helix</keyword>
<feature type="transmembrane region" description="Helical" evidence="6">
    <location>
        <begin position="46"/>
        <end position="68"/>
    </location>
</feature>
<dbReference type="EMBL" id="MASJ01000005">
    <property type="protein sequence ID" value="OCS87092.1"/>
    <property type="molecule type" value="Genomic_DNA"/>
</dbReference>
<dbReference type="Proteomes" id="UP000093199">
    <property type="component" value="Unassembled WGS sequence"/>
</dbReference>
<dbReference type="InterPro" id="IPR011701">
    <property type="entry name" value="MFS"/>
</dbReference>
<feature type="transmembrane region" description="Helical" evidence="6">
    <location>
        <begin position="386"/>
        <end position="407"/>
    </location>
</feature>
<dbReference type="PROSITE" id="PS50850">
    <property type="entry name" value="MFS"/>
    <property type="match status" value="1"/>
</dbReference>
<dbReference type="Gene3D" id="1.20.1250.20">
    <property type="entry name" value="MFS general substrate transporter like domains"/>
    <property type="match status" value="2"/>
</dbReference>
<evidence type="ECO:0000256" key="6">
    <source>
        <dbReference type="SAM" id="Phobius"/>
    </source>
</evidence>
<dbReference type="InterPro" id="IPR020846">
    <property type="entry name" value="MFS_dom"/>
</dbReference>
<evidence type="ECO:0000256" key="1">
    <source>
        <dbReference type="ARBA" id="ARBA00004651"/>
    </source>
</evidence>
<name>A0A1C0YIT5_9BACL</name>
<feature type="transmembrane region" description="Helical" evidence="6">
    <location>
        <begin position="357"/>
        <end position="380"/>
    </location>
</feature>
<protein>
    <submittedName>
        <fullName evidence="8">MFS transporter</fullName>
    </submittedName>
</protein>